<proteinExistence type="predicted"/>
<dbReference type="GO" id="GO:0016740">
    <property type="term" value="F:transferase activity"/>
    <property type="evidence" value="ECO:0007669"/>
    <property type="project" value="UniProtKB-KW"/>
</dbReference>
<dbReference type="EMBL" id="QXXQ01000014">
    <property type="protein sequence ID" value="RID90363.1"/>
    <property type="molecule type" value="Genomic_DNA"/>
</dbReference>
<evidence type="ECO:0000259" key="1">
    <source>
        <dbReference type="Pfam" id="PF04230"/>
    </source>
</evidence>
<evidence type="ECO:0000313" key="3">
    <source>
        <dbReference type="Proteomes" id="UP000266649"/>
    </source>
</evidence>
<protein>
    <submittedName>
        <fullName evidence="2">Polysaccharide pyruvyl transferase family protein</fullName>
    </submittedName>
</protein>
<dbReference type="Pfam" id="PF04230">
    <property type="entry name" value="PS_pyruv_trans"/>
    <property type="match status" value="1"/>
</dbReference>
<accession>A0A398BSM1</accession>
<keyword evidence="3" id="KW-1185">Reference proteome</keyword>
<name>A0A398BSM1_9RHOB</name>
<sequence>MRLSLRWEIVPKDMRKPNRSGNCGPHMPMKDKTGSVDFEFDEYAYLENHPDVLASVRNGLFASGRQHFERFGHKEGRRCHAIVSEAPRVFVVGAYGTRNVGDEAIFEGARRIHANAIQLYINAPRKFPAVEMYSMLRDGNKFRAGDTLVIGGGGLLYDAGAIGILVDLARRARSAGAAVRVERIGCEAARPEYHDVIAGLFRLADSVTVRSSISQQIVRDICGMDVERQEDFALELAGELPPRPERSAGVPRIGLVTGGDHMEEIGPLMNLVREFTSDRAPTPVRFVHIPHSVSHVDFRNNDEVVGAKIASGINGFLEGRHLAFSRQPFTDEPLEVLRTYAGLDGLITRRFHGLVFAHMMQLPVLGLPGDGAKNTSFIEDHPREDQLAIEAMPQIGEGFAALMRLLQA</sequence>
<gene>
    <name evidence="2" type="ORF">D2N39_18540</name>
</gene>
<evidence type="ECO:0000313" key="2">
    <source>
        <dbReference type="EMBL" id="RID90363.1"/>
    </source>
</evidence>
<dbReference type="PANTHER" id="PTHR36836">
    <property type="entry name" value="COLANIC ACID BIOSYNTHESIS PROTEIN WCAK"/>
    <property type="match status" value="1"/>
</dbReference>
<dbReference type="PANTHER" id="PTHR36836:SF1">
    <property type="entry name" value="COLANIC ACID BIOSYNTHESIS PROTEIN WCAK"/>
    <property type="match status" value="1"/>
</dbReference>
<keyword evidence="2" id="KW-0808">Transferase</keyword>
<dbReference type="AlphaFoldDB" id="A0A398BSM1"/>
<dbReference type="Proteomes" id="UP000266649">
    <property type="component" value="Unassembled WGS sequence"/>
</dbReference>
<organism evidence="2 3">
    <name type="scientific">Gemmobacter lutimaris</name>
    <dbReference type="NCBI Taxonomy" id="2306023"/>
    <lineage>
        <taxon>Bacteria</taxon>
        <taxon>Pseudomonadati</taxon>
        <taxon>Pseudomonadota</taxon>
        <taxon>Alphaproteobacteria</taxon>
        <taxon>Rhodobacterales</taxon>
        <taxon>Paracoccaceae</taxon>
        <taxon>Gemmobacter</taxon>
    </lineage>
</organism>
<feature type="domain" description="Polysaccharide pyruvyl transferase" evidence="1">
    <location>
        <begin position="99"/>
        <end position="368"/>
    </location>
</feature>
<comment type="caution">
    <text evidence="2">The sequence shown here is derived from an EMBL/GenBank/DDBJ whole genome shotgun (WGS) entry which is preliminary data.</text>
</comment>
<reference evidence="2 3" key="1">
    <citation type="submission" date="2018-09" db="EMBL/GenBank/DDBJ databases">
        <title>Gemmobacter lutimaris sp. nov., a marine bacterium isolated from tidal flat.</title>
        <authorList>
            <person name="Lee D.W."/>
            <person name="Yoo Y."/>
            <person name="Kim J.-J."/>
            <person name="Kim B.S."/>
        </authorList>
    </citation>
    <scope>NUCLEOTIDE SEQUENCE [LARGE SCALE GENOMIC DNA]</scope>
    <source>
        <strain evidence="2 3">YJ-T1-11</strain>
    </source>
</reference>
<dbReference type="InterPro" id="IPR007345">
    <property type="entry name" value="Polysacch_pyruvyl_Trfase"/>
</dbReference>